<reference evidence="3" key="1">
    <citation type="submission" date="2020-10" db="EMBL/GenBank/DDBJ databases">
        <title>Unveiling of a novel bifunctional photoreceptor, Dualchrome1, isolated from a cosmopolitan green alga.</title>
        <authorList>
            <person name="Suzuki S."/>
            <person name="Kawachi M."/>
        </authorList>
    </citation>
    <scope>NUCLEOTIDE SEQUENCE</scope>
    <source>
        <strain evidence="3">NIES 2893</strain>
    </source>
</reference>
<feature type="compositionally biased region" description="Acidic residues" evidence="1">
    <location>
        <begin position="270"/>
        <end position="284"/>
    </location>
</feature>
<organism evidence="3 4">
    <name type="scientific">Pycnococcus provasolii</name>
    <dbReference type="NCBI Taxonomy" id="41880"/>
    <lineage>
        <taxon>Eukaryota</taxon>
        <taxon>Viridiplantae</taxon>
        <taxon>Chlorophyta</taxon>
        <taxon>Pseudoscourfieldiophyceae</taxon>
        <taxon>Pseudoscourfieldiales</taxon>
        <taxon>Pycnococcaceae</taxon>
        <taxon>Pycnococcus</taxon>
    </lineage>
</organism>
<evidence type="ECO:0000313" key="4">
    <source>
        <dbReference type="Proteomes" id="UP000660262"/>
    </source>
</evidence>
<evidence type="ECO:0000313" key="3">
    <source>
        <dbReference type="EMBL" id="GHP01669.1"/>
    </source>
</evidence>
<accession>A0A830H7Z7</accession>
<proteinExistence type="predicted"/>
<sequence>MMDFIDTRASKRRPASSGAGLCSCLLSSACNLLVAIVVLVLVGALVIHEIQMSNEFAACHIQRDEHDKLNREHDEYKTETKATITKLEGRVDDLEKKLEEARDLRDKAMERVGNVTHLVERMGQTVKDEADGRRKAEKATVESERKNVQAEKKLATKASGEKELYESLVKEREHTTSLNAELARARSTVDQLRRLIKVNAGARASEAVDMIEELSLSERRASKKKAKGERGSSKKKKQEEEESGGGGGGEESTPSSSEAAEATPAPSMEASEDAADVAGEEEQTPENRRKLRGRKSDGADAGVAEGGEQGEGDEAPVESPPRPNIKFYSDEDMKEMEFMKKRSAPTSEGEEQNEDSSS</sequence>
<dbReference type="EMBL" id="BNJQ01000001">
    <property type="protein sequence ID" value="GHP01669.1"/>
    <property type="molecule type" value="Genomic_DNA"/>
</dbReference>
<name>A0A830H7Z7_9CHLO</name>
<keyword evidence="4" id="KW-1185">Reference proteome</keyword>
<evidence type="ECO:0000256" key="1">
    <source>
        <dbReference type="SAM" id="MobiDB-lite"/>
    </source>
</evidence>
<feature type="transmembrane region" description="Helical" evidence="2">
    <location>
        <begin position="21"/>
        <end position="47"/>
    </location>
</feature>
<evidence type="ECO:0000256" key="2">
    <source>
        <dbReference type="SAM" id="Phobius"/>
    </source>
</evidence>
<keyword evidence="2" id="KW-1133">Transmembrane helix</keyword>
<keyword evidence="2" id="KW-0812">Transmembrane</keyword>
<dbReference type="Proteomes" id="UP000660262">
    <property type="component" value="Unassembled WGS sequence"/>
</dbReference>
<gene>
    <name evidence="3" type="ORF">PPROV_000042600</name>
</gene>
<keyword evidence="2" id="KW-0472">Membrane</keyword>
<feature type="compositionally biased region" description="Acidic residues" evidence="1">
    <location>
        <begin position="348"/>
        <end position="358"/>
    </location>
</feature>
<feature type="compositionally biased region" description="Basic and acidic residues" evidence="1">
    <location>
        <begin position="328"/>
        <end position="340"/>
    </location>
</feature>
<dbReference type="AlphaFoldDB" id="A0A830H7Z7"/>
<protein>
    <submittedName>
        <fullName evidence="3">Uncharacterized protein</fullName>
    </submittedName>
</protein>
<feature type="compositionally biased region" description="Low complexity" evidence="1">
    <location>
        <begin position="251"/>
        <end position="269"/>
    </location>
</feature>
<comment type="caution">
    <text evidence="3">The sequence shown here is derived from an EMBL/GenBank/DDBJ whole genome shotgun (WGS) entry which is preliminary data.</text>
</comment>
<feature type="region of interest" description="Disordered" evidence="1">
    <location>
        <begin position="127"/>
        <end position="159"/>
    </location>
</feature>
<feature type="region of interest" description="Disordered" evidence="1">
    <location>
        <begin position="217"/>
        <end position="358"/>
    </location>
</feature>